<keyword evidence="2 5" id="KW-1133">Transmembrane helix</keyword>
<keyword evidence="8" id="KW-1185">Reference proteome</keyword>
<evidence type="ECO:0000313" key="7">
    <source>
        <dbReference type="EMBL" id="NVI07206.1"/>
    </source>
</evidence>
<evidence type="ECO:0000259" key="6">
    <source>
        <dbReference type="PROSITE" id="PS50850"/>
    </source>
</evidence>
<dbReference type="SUPFAM" id="SSF103473">
    <property type="entry name" value="MFS general substrate transporter"/>
    <property type="match status" value="1"/>
</dbReference>
<evidence type="ECO:0000256" key="5">
    <source>
        <dbReference type="SAM" id="Phobius"/>
    </source>
</evidence>
<dbReference type="InterPro" id="IPR026355">
    <property type="entry name" value="Oxa/Form_antiport"/>
</dbReference>
<feature type="transmembrane region" description="Helical" evidence="5">
    <location>
        <begin position="302"/>
        <end position="319"/>
    </location>
</feature>
<evidence type="ECO:0000256" key="1">
    <source>
        <dbReference type="ARBA" id="ARBA00022692"/>
    </source>
</evidence>
<dbReference type="Proteomes" id="UP000821598">
    <property type="component" value="Unassembled WGS sequence"/>
</dbReference>
<feature type="transmembrane region" description="Helical" evidence="5">
    <location>
        <begin position="325"/>
        <end position="344"/>
    </location>
</feature>
<dbReference type="PANTHER" id="PTHR11360">
    <property type="entry name" value="MONOCARBOXYLATE TRANSPORTER"/>
    <property type="match status" value="1"/>
</dbReference>
<proteinExistence type="predicted"/>
<feature type="transmembrane region" description="Helical" evidence="5">
    <location>
        <begin position="225"/>
        <end position="247"/>
    </location>
</feature>
<dbReference type="InterPro" id="IPR011701">
    <property type="entry name" value="MFS"/>
</dbReference>
<gene>
    <name evidence="7" type="primary">oxlT</name>
    <name evidence="7" type="ORF">FSB64_26285</name>
</gene>
<dbReference type="InterPro" id="IPR020846">
    <property type="entry name" value="MFS_dom"/>
</dbReference>
<organism evidence="7 8">
    <name type="scientific">Paraburkholderia youngii</name>
    <dbReference type="NCBI Taxonomy" id="2782701"/>
    <lineage>
        <taxon>Bacteria</taxon>
        <taxon>Pseudomonadati</taxon>
        <taxon>Pseudomonadota</taxon>
        <taxon>Betaproteobacteria</taxon>
        <taxon>Burkholderiales</taxon>
        <taxon>Burkholderiaceae</taxon>
        <taxon>Paraburkholderia</taxon>
    </lineage>
</organism>
<reference evidence="7 8" key="1">
    <citation type="submission" date="2019-08" db="EMBL/GenBank/DDBJ databases">
        <title>Paraburkholderia simonii sp. nov. and P. youngii sp. nov. Brazilian and Mexican Mimosa-associated rhizobia.</title>
        <authorList>
            <person name="Mavima L."/>
            <person name="Beukes C.W."/>
            <person name="Palmer M."/>
            <person name="De Meyer S.E."/>
            <person name="James E.K."/>
            <person name="Maluk M."/>
            <person name="Avontuur J.R."/>
            <person name="Chan W.Y."/>
            <person name="Venter S.N."/>
            <person name="Steenkamp E.T."/>
        </authorList>
    </citation>
    <scope>NUCLEOTIDE SEQUENCE [LARGE SCALE GENOMIC DNA]</scope>
    <source>
        <strain evidence="7 8">JPY454</strain>
    </source>
</reference>
<feature type="transmembrane region" description="Helical" evidence="5">
    <location>
        <begin position="54"/>
        <end position="73"/>
    </location>
</feature>
<feature type="transmembrane region" description="Helical" evidence="5">
    <location>
        <begin position="259"/>
        <end position="281"/>
    </location>
</feature>
<dbReference type="InterPro" id="IPR050327">
    <property type="entry name" value="Proton-linked_MCT"/>
</dbReference>
<protein>
    <submittedName>
        <fullName evidence="7">Oxalate/formate MFS antiporter</fullName>
    </submittedName>
</protein>
<feature type="domain" description="Major facilitator superfamily (MFS) profile" evidence="6">
    <location>
        <begin position="1"/>
        <end position="413"/>
    </location>
</feature>
<dbReference type="Gene3D" id="1.20.1250.20">
    <property type="entry name" value="MFS general substrate transporter like domains"/>
    <property type="match status" value="2"/>
</dbReference>
<dbReference type="InterPro" id="IPR036259">
    <property type="entry name" value="MFS_trans_sf"/>
</dbReference>
<dbReference type="Pfam" id="PF07690">
    <property type="entry name" value="MFS_1"/>
    <property type="match status" value="2"/>
</dbReference>
<evidence type="ECO:0000256" key="2">
    <source>
        <dbReference type="ARBA" id="ARBA00022989"/>
    </source>
</evidence>
<keyword evidence="1 5" id="KW-0812">Transmembrane</keyword>
<feature type="transmembrane region" description="Helical" evidence="5">
    <location>
        <begin position="85"/>
        <end position="104"/>
    </location>
</feature>
<dbReference type="EMBL" id="VOMC01000031">
    <property type="protein sequence ID" value="NVI07206.1"/>
    <property type="molecule type" value="Genomic_DNA"/>
</dbReference>
<dbReference type="PROSITE" id="PS50850">
    <property type="entry name" value="MFS"/>
    <property type="match status" value="1"/>
</dbReference>
<feature type="region of interest" description="Disordered" evidence="4">
    <location>
        <begin position="427"/>
        <end position="455"/>
    </location>
</feature>
<name>A0ABX2NRX0_9BURK</name>
<keyword evidence="3 5" id="KW-0472">Membrane</keyword>
<dbReference type="PANTHER" id="PTHR11360:SF304">
    <property type="entry name" value="MFS DOMAIN-CONTAINING PROTEIN"/>
    <property type="match status" value="1"/>
</dbReference>
<feature type="transmembrane region" description="Helical" evidence="5">
    <location>
        <begin position="142"/>
        <end position="163"/>
    </location>
</feature>
<feature type="transmembrane region" description="Helical" evidence="5">
    <location>
        <begin position="110"/>
        <end position="130"/>
    </location>
</feature>
<dbReference type="RefSeq" id="WP_176368375.1">
    <property type="nucleotide sequence ID" value="NZ_VOMC01000031.1"/>
</dbReference>
<feature type="transmembrane region" description="Helical" evidence="5">
    <location>
        <begin position="21"/>
        <end position="42"/>
    </location>
</feature>
<sequence length="455" mass="48729">MDNLTQQSTTGMSWRNRWSQLVIGMICMALVANLQYAWTLFVAPMHARHNWSEASIQLAFSIFILTETWLVPFEGWLVDRFGPRPVVAGGALCAGLSWILNSYATTLGMLYFAAVIGGIGAGGVYGTCVGNALKWFPDRRGLAAGLTAAGFGAGAALTVIPIANMITRRGYEETFLFFGIVQGVSILLLAMLLTRPILRQAGVRKSRFAVSKVDFTSRQMIKTPVFWVIYASFVAVAAGGLMATAQIGPIAKDWGIARIPMSVFGATLPLLTLTLSIDNIFNGLTRPLCGFISDKIGRENTMFVIFIGEGLALLGMMQFGSNPYAFMVFAALIFLFWGEIFSIFPATCADTFGSKYAAANAGTLYTAKGTASLLVPIASVLAATGGWNLVFIVSAVITIAAGISAKFILEPMRTRWIESHDEPQGALAVAGHGNGNGNGNGNASRMSHWPEQSGE</sequence>
<dbReference type="NCBIfam" id="TIGR04259">
    <property type="entry name" value="oxa_formateAnti"/>
    <property type="match status" value="1"/>
</dbReference>
<evidence type="ECO:0000256" key="3">
    <source>
        <dbReference type="ARBA" id="ARBA00023136"/>
    </source>
</evidence>
<feature type="transmembrane region" description="Helical" evidence="5">
    <location>
        <begin position="365"/>
        <end position="383"/>
    </location>
</feature>
<comment type="caution">
    <text evidence="7">The sequence shown here is derived from an EMBL/GenBank/DDBJ whole genome shotgun (WGS) entry which is preliminary data.</text>
</comment>
<feature type="transmembrane region" description="Helical" evidence="5">
    <location>
        <begin position="175"/>
        <end position="198"/>
    </location>
</feature>
<feature type="transmembrane region" description="Helical" evidence="5">
    <location>
        <begin position="389"/>
        <end position="409"/>
    </location>
</feature>
<accession>A0ABX2NRX0</accession>
<evidence type="ECO:0000256" key="4">
    <source>
        <dbReference type="SAM" id="MobiDB-lite"/>
    </source>
</evidence>
<dbReference type="CDD" id="cd17353">
    <property type="entry name" value="MFS_OFA_like"/>
    <property type="match status" value="1"/>
</dbReference>
<evidence type="ECO:0000313" key="8">
    <source>
        <dbReference type="Proteomes" id="UP000821598"/>
    </source>
</evidence>